<dbReference type="Pfam" id="PF00651">
    <property type="entry name" value="BTB"/>
    <property type="match status" value="2"/>
</dbReference>
<keyword evidence="4" id="KW-1185">Reference proteome</keyword>
<dbReference type="SMART" id="SM00061">
    <property type="entry name" value="MATH"/>
    <property type="match status" value="2"/>
</dbReference>
<dbReference type="InterPro" id="IPR008974">
    <property type="entry name" value="TRAF-like"/>
</dbReference>
<dbReference type="InterPro" id="IPR011333">
    <property type="entry name" value="SKP1/BTB/POZ_sf"/>
</dbReference>
<dbReference type="AlphaFoldDB" id="A0A9P1IAH1"/>
<feature type="domain" description="MATH" evidence="2">
    <location>
        <begin position="9"/>
        <end position="135"/>
    </location>
</feature>
<dbReference type="SUPFAM" id="SSF54695">
    <property type="entry name" value="POZ domain"/>
    <property type="match status" value="2"/>
</dbReference>
<dbReference type="EMBL" id="CANHGI010000001">
    <property type="protein sequence ID" value="CAI5439720.1"/>
    <property type="molecule type" value="Genomic_DNA"/>
</dbReference>
<evidence type="ECO:0000313" key="3">
    <source>
        <dbReference type="EMBL" id="CAI5439720.1"/>
    </source>
</evidence>
<reference evidence="3" key="1">
    <citation type="submission" date="2022-11" db="EMBL/GenBank/DDBJ databases">
        <authorList>
            <person name="Kikuchi T."/>
        </authorList>
    </citation>
    <scope>NUCLEOTIDE SEQUENCE</scope>
    <source>
        <strain evidence="3">PS1010</strain>
    </source>
</reference>
<evidence type="ECO:0000313" key="4">
    <source>
        <dbReference type="Proteomes" id="UP001152747"/>
    </source>
</evidence>
<proteinExistence type="predicted"/>
<gene>
    <name evidence="3" type="ORF">CAMP_LOCUS2357</name>
</gene>
<feature type="domain" description="BTB" evidence="1">
    <location>
        <begin position="150"/>
        <end position="217"/>
    </location>
</feature>
<dbReference type="InterPro" id="IPR000210">
    <property type="entry name" value="BTB/POZ_dom"/>
</dbReference>
<dbReference type="CDD" id="cd00121">
    <property type="entry name" value="MATH"/>
    <property type="match status" value="1"/>
</dbReference>
<dbReference type="Proteomes" id="UP001152747">
    <property type="component" value="Unassembled WGS sequence"/>
</dbReference>
<dbReference type="PROSITE" id="PS50144">
    <property type="entry name" value="MATH"/>
    <property type="match status" value="1"/>
</dbReference>
<evidence type="ECO:0000259" key="1">
    <source>
        <dbReference type="PROSITE" id="PS50097"/>
    </source>
</evidence>
<evidence type="ECO:0000259" key="2">
    <source>
        <dbReference type="PROSITE" id="PS50144"/>
    </source>
</evidence>
<dbReference type="Pfam" id="PF00917">
    <property type="entry name" value="MATH"/>
    <property type="match status" value="2"/>
</dbReference>
<dbReference type="PANTHER" id="PTHR47022:SF1">
    <property type="entry name" value="BTB AND MATH DOMAIN-CONTAINING PROTEIN 36-RELATED"/>
    <property type="match status" value="1"/>
</dbReference>
<sequence>MTIPIQSQRNTIQYRFKNVKDWDGEMKYSDDFEINNVKWKIGLQLKERNHPYIYLNCTSMENEKTAKICAANIEFAILKQSGNNDHLRKMLGETQYFVDGDCEKGTYLDNSSWMNIQNECYRIVENDSIVIEINFDFTFCDFSKNIPNYTDFILEIEDVDLHINKGLLCSCSDYFYNLLIDDNCTEEINKMQINDVKLIDFMKLLMFMHPNYQIMTNKIENAQLKFREFEKYLNLADQFKMRSIFLKSALELQAMCNNKKNENNFANSYGNIGVIMKCIKFADKYNYPNILEPCFDLFKTSREIKRATETMSSPVESQKHTIKYQFENAPNLNEIMKYSEIFELNDTKWKFGIKVTQNKMNVFLNCLSLENEKGKILAVDAEFVWMRQIGENDHFRKNLTKTEYYVDGDSEKGIVFDSFYWPHINEPNCRFLKNNSIKLEVNFEFFVHDFSKKIDNYTDIILKVENVDLHINKGVLCFSSEYFYNRLINSPKNEENTEIVAIDDVKVVDFMKLLLFLNPNTAFLPSKLVTFLNSEDLETYFLLADRFKIKAVHSKIALALKSIFENSQYFVASPVLLDFTIKCIEFADQYDYPILFETCLDYFKSAHDIKFAAKTPEFDGLSQYSKVQLLRRLLKF</sequence>
<name>A0A9P1IAH1_9PELO</name>
<feature type="domain" description="BTB" evidence="1">
    <location>
        <begin position="458"/>
        <end position="526"/>
    </location>
</feature>
<dbReference type="SMART" id="SM00225">
    <property type="entry name" value="BTB"/>
    <property type="match status" value="2"/>
</dbReference>
<dbReference type="Gene3D" id="2.60.210.10">
    <property type="entry name" value="Apoptosis, Tumor Necrosis Factor Receptor Associated Protein 2, Chain A"/>
    <property type="match status" value="2"/>
</dbReference>
<evidence type="ECO:0008006" key="5">
    <source>
        <dbReference type="Google" id="ProtNLM"/>
    </source>
</evidence>
<dbReference type="SUPFAM" id="SSF49599">
    <property type="entry name" value="TRAF domain-like"/>
    <property type="match status" value="1"/>
</dbReference>
<protein>
    <recommendedName>
        <fullName evidence="5">BTB domain-containing protein</fullName>
    </recommendedName>
</protein>
<comment type="caution">
    <text evidence="3">The sequence shown here is derived from an EMBL/GenBank/DDBJ whole genome shotgun (WGS) entry which is preliminary data.</text>
</comment>
<dbReference type="InterPro" id="IPR002083">
    <property type="entry name" value="MATH/TRAF_dom"/>
</dbReference>
<organism evidence="3 4">
    <name type="scientific">Caenorhabditis angaria</name>
    <dbReference type="NCBI Taxonomy" id="860376"/>
    <lineage>
        <taxon>Eukaryota</taxon>
        <taxon>Metazoa</taxon>
        <taxon>Ecdysozoa</taxon>
        <taxon>Nematoda</taxon>
        <taxon>Chromadorea</taxon>
        <taxon>Rhabditida</taxon>
        <taxon>Rhabditina</taxon>
        <taxon>Rhabditomorpha</taxon>
        <taxon>Rhabditoidea</taxon>
        <taxon>Rhabditidae</taxon>
        <taxon>Peloderinae</taxon>
        <taxon>Caenorhabditis</taxon>
    </lineage>
</organism>
<dbReference type="PANTHER" id="PTHR47022">
    <property type="entry name" value="BTB AND MATH DOMAIN-CONTAINING PROTEIN 36-RELATED"/>
    <property type="match status" value="1"/>
</dbReference>
<dbReference type="CDD" id="cd18186">
    <property type="entry name" value="BTB_POZ_ZBTB_KLHL-like"/>
    <property type="match status" value="2"/>
</dbReference>
<dbReference type="Gene3D" id="3.30.710.10">
    <property type="entry name" value="Potassium Channel Kv1.1, Chain A"/>
    <property type="match status" value="2"/>
</dbReference>
<dbReference type="PROSITE" id="PS50097">
    <property type="entry name" value="BTB"/>
    <property type="match status" value="2"/>
</dbReference>
<accession>A0A9P1IAH1</accession>